<reference evidence="1" key="1">
    <citation type="submission" date="2015-08" db="EMBL/GenBank/DDBJ databases">
        <title>The complete genome of Altererythrobacter atlanticus strain 26DY36.</title>
        <authorList>
            <person name="Wu Y.-H."/>
            <person name="Cheng H."/>
            <person name="Wu X.-W."/>
        </authorList>
    </citation>
    <scope>NUCLEOTIDE SEQUENCE</scope>
    <source>
        <strain evidence="1">26DY36</strain>
        <plasmid evidence="1">unnamed</plasmid>
    </source>
</reference>
<dbReference type="EMBL" id="CP011453">
    <property type="protein sequence ID" value="AKH44338.1"/>
    <property type="molecule type" value="Genomic_DNA"/>
</dbReference>
<protein>
    <submittedName>
        <fullName evidence="1">Uncharacterized protein</fullName>
    </submittedName>
</protein>
<proteinExistence type="predicted"/>
<accession>A0A0F7KVI2</accession>
<evidence type="ECO:0000313" key="2">
    <source>
        <dbReference type="Proteomes" id="UP000034392"/>
    </source>
</evidence>
<dbReference type="PATRIC" id="fig|1267766.3.peg.3340"/>
<evidence type="ECO:0000313" key="1">
    <source>
        <dbReference type="EMBL" id="AKH44338.1"/>
    </source>
</evidence>
<sequence>MIQGATPAKAEAAAKPNFIRRALSCANSGDGAIWPGETPLLRDITGR</sequence>
<keyword evidence="1" id="KW-0614">Plasmid</keyword>
<dbReference type="KEGG" id="aay:WYH_03319"/>
<dbReference type="Proteomes" id="UP000034392">
    <property type="component" value="Plasmid unnamed"/>
</dbReference>
<organism evidence="1 2">
    <name type="scientific">Croceibacterium atlanticum</name>
    <dbReference type="NCBI Taxonomy" id="1267766"/>
    <lineage>
        <taxon>Bacteria</taxon>
        <taxon>Pseudomonadati</taxon>
        <taxon>Pseudomonadota</taxon>
        <taxon>Alphaproteobacteria</taxon>
        <taxon>Sphingomonadales</taxon>
        <taxon>Erythrobacteraceae</taxon>
        <taxon>Croceibacterium</taxon>
    </lineage>
</organism>
<keyword evidence="2" id="KW-1185">Reference proteome</keyword>
<gene>
    <name evidence="1" type="ORF">WYH_03319</name>
</gene>
<geneLocation type="plasmid" evidence="1 2">
    <name>unnamed</name>
</geneLocation>
<dbReference type="AlphaFoldDB" id="A0A0F7KVI2"/>
<name>A0A0F7KVI2_9SPHN</name>